<proteinExistence type="predicted"/>
<dbReference type="AlphaFoldDB" id="A0A7C9CXN4"/>
<dbReference type="PANTHER" id="PTHR45844">
    <property type="entry name" value="TRANSCRIPTION FACTOR BHLH30"/>
    <property type="match status" value="1"/>
</dbReference>
<sequence>MDKATLLAEVISQVKLLKKQAAEATKGLVIPTDADEVTVEPCNDHDVPFGFASFRASLCCHYKPELILEIRKGLEAYKLTIAKPEISTLGSRVKSVFIVIARKEQIGDGKRERFARSIRDALFSILKKSSASEELLPGETFLSKRRKVAFFGDSSSSS</sequence>
<organism evidence="2">
    <name type="scientific">Opuntia streptacantha</name>
    <name type="common">Prickly pear cactus</name>
    <name type="synonym">Opuntia cardona</name>
    <dbReference type="NCBI Taxonomy" id="393608"/>
    <lineage>
        <taxon>Eukaryota</taxon>
        <taxon>Viridiplantae</taxon>
        <taxon>Streptophyta</taxon>
        <taxon>Embryophyta</taxon>
        <taxon>Tracheophyta</taxon>
        <taxon>Spermatophyta</taxon>
        <taxon>Magnoliopsida</taxon>
        <taxon>eudicotyledons</taxon>
        <taxon>Gunneridae</taxon>
        <taxon>Pentapetalae</taxon>
        <taxon>Caryophyllales</taxon>
        <taxon>Cactineae</taxon>
        <taxon>Cactaceae</taxon>
        <taxon>Opuntioideae</taxon>
        <taxon>Opuntia</taxon>
    </lineage>
</organism>
<accession>A0A7C9CXN4</accession>
<name>A0A7C9CXN4_OPUST</name>
<evidence type="ECO:0000313" key="2">
    <source>
        <dbReference type="EMBL" id="MBA4628162.1"/>
    </source>
</evidence>
<protein>
    <submittedName>
        <fullName evidence="2">Uncharacterized protein</fullName>
    </submittedName>
</protein>
<dbReference type="EMBL" id="GISG01064956">
    <property type="protein sequence ID" value="MBA4628162.1"/>
    <property type="molecule type" value="Transcribed_RNA"/>
</dbReference>
<dbReference type="PANTHER" id="PTHR45844:SF9">
    <property type="entry name" value="OS09G0463900 PROTEIN"/>
    <property type="match status" value="1"/>
</dbReference>
<dbReference type="InterPro" id="IPR045847">
    <property type="entry name" value="AIG1-like"/>
</dbReference>
<dbReference type="GO" id="GO:0003700">
    <property type="term" value="F:DNA-binding transcription factor activity"/>
    <property type="evidence" value="ECO:0007669"/>
    <property type="project" value="InterPro"/>
</dbReference>
<reference evidence="2" key="1">
    <citation type="journal article" date="2013" name="J. Plant Res.">
        <title>Effect of fungi and light on seed germination of three Opuntia species from semiarid lands of central Mexico.</title>
        <authorList>
            <person name="Delgado-Sanchez P."/>
            <person name="Jimenez-Bremont J.F."/>
            <person name="Guerrero-Gonzalez Mde L."/>
            <person name="Flores J."/>
        </authorList>
    </citation>
    <scope>NUCLEOTIDE SEQUENCE</scope>
    <source>
        <tissue evidence="2">Cladode</tissue>
    </source>
</reference>
<reference evidence="2" key="2">
    <citation type="submission" date="2020-07" db="EMBL/GenBank/DDBJ databases">
        <authorList>
            <person name="Vera ALvarez R."/>
            <person name="Arias-Moreno D.M."/>
            <person name="Jimenez-Jacinto V."/>
            <person name="Jimenez-Bremont J.F."/>
            <person name="Swaminathan K."/>
            <person name="Moose S.P."/>
            <person name="Guerrero-Gonzalez M.L."/>
            <person name="Marino-Ramirez L."/>
            <person name="Landsman D."/>
            <person name="Rodriguez-Kessler M."/>
            <person name="Delgado-Sanchez P."/>
        </authorList>
    </citation>
    <scope>NUCLEOTIDE SEQUENCE</scope>
    <source>
        <tissue evidence="2">Cladode</tissue>
    </source>
</reference>
<dbReference type="GO" id="GO:0003677">
    <property type="term" value="F:DNA binding"/>
    <property type="evidence" value="ECO:0007669"/>
    <property type="project" value="UniProtKB-KW"/>
</dbReference>
<keyword evidence="1" id="KW-0238">DNA-binding</keyword>
<evidence type="ECO:0000256" key="1">
    <source>
        <dbReference type="ARBA" id="ARBA00023125"/>
    </source>
</evidence>